<reference evidence="1" key="1">
    <citation type="submission" date="2023-10" db="EMBL/GenBank/DDBJ databases">
        <authorList>
            <person name="Chen Y."/>
            <person name="Shah S."/>
            <person name="Dougan E. K."/>
            <person name="Thang M."/>
            <person name="Chan C."/>
        </authorList>
    </citation>
    <scope>NUCLEOTIDE SEQUENCE [LARGE SCALE GENOMIC DNA]</scope>
</reference>
<evidence type="ECO:0000313" key="2">
    <source>
        <dbReference type="Proteomes" id="UP001189429"/>
    </source>
</evidence>
<comment type="caution">
    <text evidence="1">The sequence shown here is derived from an EMBL/GenBank/DDBJ whole genome shotgun (WGS) entry which is preliminary data.</text>
</comment>
<protein>
    <submittedName>
        <fullName evidence="1">Uncharacterized protein</fullName>
    </submittedName>
</protein>
<dbReference type="Proteomes" id="UP001189429">
    <property type="component" value="Unassembled WGS sequence"/>
</dbReference>
<proteinExistence type="predicted"/>
<sequence>PGAIIYKGGPQTIDEPDAIRYDRVSATMWESSQIPSSIRKPWDIFEGHPEEALNGLSDTTDEEEQHAFEEVSIVELAAHVHYRRHYTQGRGADGEQLAAKV</sequence>
<evidence type="ECO:0000313" key="1">
    <source>
        <dbReference type="EMBL" id="CAK0790163.1"/>
    </source>
</evidence>
<gene>
    <name evidence="1" type="ORF">PCOR1329_LOCUS1519</name>
</gene>
<keyword evidence="2" id="KW-1185">Reference proteome</keyword>
<dbReference type="EMBL" id="CAUYUJ010000370">
    <property type="protein sequence ID" value="CAK0790163.1"/>
    <property type="molecule type" value="Genomic_DNA"/>
</dbReference>
<feature type="non-terminal residue" evidence="1">
    <location>
        <position position="1"/>
    </location>
</feature>
<accession>A0ABN9PG37</accession>
<name>A0ABN9PG37_9DINO</name>
<organism evidence="1 2">
    <name type="scientific">Prorocentrum cordatum</name>
    <dbReference type="NCBI Taxonomy" id="2364126"/>
    <lineage>
        <taxon>Eukaryota</taxon>
        <taxon>Sar</taxon>
        <taxon>Alveolata</taxon>
        <taxon>Dinophyceae</taxon>
        <taxon>Prorocentrales</taxon>
        <taxon>Prorocentraceae</taxon>
        <taxon>Prorocentrum</taxon>
    </lineage>
</organism>